<dbReference type="InterPro" id="IPR048273">
    <property type="entry name" value="Luciferase"/>
</dbReference>
<name>A0A1K0GZC7_9BASI</name>
<evidence type="ECO:0000259" key="1">
    <source>
        <dbReference type="Pfam" id="PF17648"/>
    </source>
</evidence>
<proteinExistence type="predicted"/>
<organism evidence="2 3">
    <name type="scientific">Ustilago bromivora</name>
    <dbReference type="NCBI Taxonomy" id="307758"/>
    <lineage>
        <taxon>Eukaryota</taxon>
        <taxon>Fungi</taxon>
        <taxon>Dikarya</taxon>
        <taxon>Basidiomycota</taxon>
        <taxon>Ustilaginomycotina</taxon>
        <taxon>Ustilaginomycetes</taxon>
        <taxon>Ustilaginales</taxon>
        <taxon>Ustilaginaceae</taxon>
        <taxon>Ustilago</taxon>
    </lineage>
</organism>
<dbReference type="PANTHER" id="PTHR38695">
    <property type="entry name" value="AMINO ACID PERMEASE_ SLC12A DOMAIN-CONTAINING PROTEIN"/>
    <property type="match status" value="1"/>
</dbReference>
<dbReference type="PANTHER" id="PTHR38695:SF1">
    <property type="entry name" value="AMINO ACID PERMEASE_ SLC12A DOMAIN-CONTAINING PROTEIN"/>
    <property type="match status" value="1"/>
</dbReference>
<gene>
    <name evidence="2" type="ORF">UBRO_03860</name>
</gene>
<protein>
    <recommendedName>
        <fullName evidence="1">Luciferase domain-containing protein</fullName>
    </recommendedName>
</protein>
<feature type="domain" description="Luciferase" evidence="1">
    <location>
        <begin position="251"/>
        <end position="354"/>
    </location>
</feature>
<dbReference type="Proteomes" id="UP000179920">
    <property type="component" value="Chromosome I"/>
</dbReference>
<reference evidence="3" key="1">
    <citation type="submission" date="2016-04" db="EMBL/GenBank/DDBJ databases">
        <authorList>
            <person name="Guldener U."/>
            <person name="Guldener U."/>
        </authorList>
    </citation>
    <scope>NUCLEOTIDE SEQUENCE [LARGE SCALE GENOMIC DNA]</scope>
    <source>
        <strain evidence="3">UB2112</strain>
    </source>
</reference>
<evidence type="ECO:0000313" key="3">
    <source>
        <dbReference type="Proteomes" id="UP000179920"/>
    </source>
</evidence>
<dbReference type="OrthoDB" id="5358398at2759"/>
<accession>A0A1K0GZC7</accession>
<evidence type="ECO:0000313" key="2">
    <source>
        <dbReference type="EMBL" id="SAM62284.1"/>
    </source>
</evidence>
<dbReference type="EMBL" id="LT558117">
    <property type="protein sequence ID" value="SAM62284.1"/>
    <property type="molecule type" value="Genomic_DNA"/>
</dbReference>
<sequence>MNGSHPTSALQAVVSTYRKAPVTISLLASYFVSQIASKLWLDYRLFLALPGGPLPKNVFGWALHYFALFPLSLSSSWTSTRLVRAFLPKTGTGGKEDADQLTTGAKLPRRNGANPLTAGTIPHRQLDQFHHDVEEDGVSVEVAIKEAREAVEHVQSVLRKEAESQLSHLRIGSSFVEKDSIALFAVSHTLVTGSEGVSRSTRSAWFPSSLSRRFLSSMKGELVHIHRCPNPTETEQAAGAEEGFRLGLALDGSLHMTLHSGDAALVVEKEWGELHPLAGFPSYTGFWIGWPAWLTRLTGDSSRRSARWWSSSSVPATTDAKVVKAIGLPPTYCLVYSPRDVEEAKVVSEIVGAAMAFAVGSRPSSH</sequence>
<dbReference type="Pfam" id="PF17648">
    <property type="entry name" value="Luciferase"/>
    <property type="match status" value="1"/>
</dbReference>
<dbReference type="AlphaFoldDB" id="A0A1K0GZC7"/>
<dbReference type="InterPro" id="IPR040841">
    <property type="entry name" value="Luciferase_dom"/>
</dbReference>